<accession>A0A815GVV5</accession>
<name>A0A815GVV5_ADIRI</name>
<proteinExistence type="predicted"/>
<dbReference type="AlphaFoldDB" id="A0A815GVV5"/>
<dbReference type="Proteomes" id="UP000663828">
    <property type="component" value="Unassembled WGS sequence"/>
</dbReference>
<gene>
    <name evidence="1" type="ORF">XAT740_LOCUS31094</name>
</gene>
<reference evidence="1" key="1">
    <citation type="submission" date="2021-02" db="EMBL/GenBank/DDBJ databases">
        <authorList>
            <person name="Nowell W R."/>
        </authorList>
    </citation>
    <scope>NUCLEOTIDE SEQUENCE</scope>
</reference>
<keyword evidence="2" id="KW-1185">Reference proteome</keyword>
<evidence type="ECO:0000313" key="2">
    <source>
        <dbReference type="Proteomes" id="UP000663828"/>
    </source>
</evidence>
<organism evidence="1 2">
    <name type="scientific">Adineta ricciae</name>
    <name type="common">Rotifer</name>
    <dbReference type="NCBI Taxonomy" id="249248"/>
    <lineage>
        <taxon>Eukaryota</taxon>
        <taxon>Metazoa</taxon>
        <taxon>Spiralia</taxon>
        <taxon>Gnathifera</taxon>
        <taxon>Rotifera</taxon>
        <taxon>Eurotatoria</taxon>
        <taxon>Bdelloidea</taxon>
        <taxon>Adinetida</taxon>
        <taxon>Adinetidae</taxon>
        <taxon>Adineta</taxon>
    </lineage>
</organism>
<dbReference type="EMBL" id="CAJNOR010002809">
    <property type="protein sequence ID" value="CAF1343642.1"/>
    <property type="molecule type" value="Genomic_DNA"/>
</dbReference>
<comment type="caution">
    <text evidence="1">The sequence shown here is derived from an EMBL/GenBank/DDBJ whole genome shotgun (WGS) entry which is preliminary data.</text>
</comment>
<protein>
    <submittedName>
        <fullName evidence="1">Uncharacterized protein</fullName>
    </submittedName>
</protein>
<sequence>MLMEGDRIGTEELFIALKKFFDEQNYSSSQRITCTQMFLNDEGKACCRQVRARPTPLGENLLVNNEQTSSLEDIIQAHFNKYSGIGDARSWLLETMNRFRSQRLRRDDQFEAISLLLKGEAYLCINGVNDNFDQGVLVHQRPTYVRGSPDDVHDWLDKLEQRFTMPHWSDENKCSCTLQFHFYLFNLTETSKNITYSIHLEVHPSESNISYLLIYESDRKPQLKPIQNWTFLCPSNSTVEPLEEMNEYCSNKTLYPKLNQSRKFTSDYQIRLYQSACFYLDSDNNWQSDGLVVGSLTNYNQTQCFITYPP</sequence>
<evidence type="ECO:0000313" key="1">
    <source>
        <dbReference type="EMBL" id="CAF1343642.1"/>
    </source>
</evidence>